<dbReference type="AlphaFoldDB" id="A0A381QA86"/>
<evidence type="ECO:0000256" key="2">
    <source>
        <dbReference type="ARBA" id="ARBA00007749"/>
    </source>
</evidence>
<protein>
    <recommendedName>
        <fullName evidence="6">Metallo-beta-lactamase domain-containing protein</fullName>
    </recommendedName>
</protein>
<keyword evidence="4" id="KW-0378">Hydrolase</keyword>
<evidence type="ECO:0000256" key="5">
    <source>
        <dbReference type="ARBA" id="ARBA00022833"/>
    </source>
</evidence>
<dbReference type="SMART" id="SM00849">
    <property type="entry name" value="Lactamase_B"/>
    <property type="match status" value="1"/>
</dbReference>
<evidence type="ECO:0000259" key="6">
    <source>
        <dbReference type="SMART" id="SM00849"/>
    </source>
</evidence>
<evidence type="ECO:0000256" key="3">
    <source>
        <dbReference type="ARBA" id="ARBA00022723"/>
    </source>
</evidence>
<dbReference type="EMBL" id="UINC01001261">
    <property type="protein sequence ID" value="SUZ75940.1"/>
    <property type="molecule type" value="Genomic_DNA"/>
</dbReference>
<dbReference type="SUPFAM" id="SSF56281">
    <property type="entry name" value="Metallo-hydrolase/oxidoreductase"/>
    <property type="match status" value="1"/>
</dbReference>
<accession>A0A381QA86</accession>
<dbReference type="PANTHER" id="PTHR42978:SF7">
    <property type="entry name" value="METALLO-HYDROLASE RV2300C-RELATED"/>
    <property type="match status" value="1"/>
</dbReference>
<proteinExistence type="inferred from homology"/>
<dbReference type="CDD" id="cd07729">
    <property type="entry name" value="AHL_lactonase_MBL-fold"/>
    <property type="match status" value="1"/>
</dbReference>
<evidence type="ECO:0000313" key="7">
    <source>
        <dbReference type="EMBL" id="SUZ75940.1"/>
    </source>
</evidence>
<reference evidence="7" key="1">
    <citation type="submission" date="2018-05" db="EMBL/GenBank/DDBJ databases">
        <authorList>
            <person name="Lanie J.A."/>
            <person name="Ng W.-L."/>
            <person name="Kazmierczak K.M."/>
            <person name="Andrzejewski T.M."/>
            <person name="Davidsen T.M."/>
            <person name="Wayne K.J."/>
            <person name="Tettelin H."/>
            <person name="Glass J.I."/>
            <person name="Rusch D."/>
            <person name="Podicherti R."/>
            <person name="Tsui H.-C.T."/>
            <person name="Winkler M.E."/>
        </authorList>
    </citation>
    <scope>NUCLEOTIDE SEQUENCE</scope>
</reference>
<dbReference type="InterPro" id="IPR001279">
    <property type="entry name" value="Metallo-B-lactamas"/>
</dbReference>
<dbReference type="GO" id="GO:0046872">
    <property type="term" value="F:metal ion binding"/>
    <property type="evidence" value="ECO:0007669"/>
    <property type="project" value="UniProtKB-KW"/>
</dbReference>
<dbReference type="InterPro" id="IPR036866">
    <property type="entry name" value="RibonucZ/Hydroxyglut_hydro"/>
</dbReference>
<name>A0A381QA86_9ZZZZ</name>
<sequence length="260" mass="29128">VFNYEVHAIKYAERDAVRAEHFIGGDPHDNAPMPMDYFVWLIRSADGREWVVDTGFEQDDAESRNRTLLRTAAEGVALFGVDAQSVSDVIMTHFHYDHAGGVNQFPNATFHVQDDEMSFATGRDMTHKAYRHAFNVRHIQDLVGRVFSERVRFHTGTVELSPGLTLHHLGGHTRGLQVVRIDTGRGVVVLASDASHYWANMEEGRPFPIVDDLSKMIEGWDTLRRLASPDGVIVPGHDPLVFERFPPSSSELEGIAVRLG</sequence>
<evidence type="ECO:0000256" key="4">
    <source>
        <dbReference type="ARBA" id="ARBA00022801"/>
    </source>
</evidence>
<feature type="domain" description="Metallo-beta-lactamase" evidence="6">
    <location>
        <begin position="36"/>
        <end position="237"/>
    </location>
</feature>
<keyword evidence="3" id="KW-0479">Metal-binding</keyword>
<gene>
    <name evidence="7" type="ORF">METZ01_LOCUS28794</name>
</gene>
<dbReference type="Pfam" id="PF00753">
    <property type="entry name" value="Lactamase_B"/>
    <property type="match status" value="1"/>
</dbReference>
<dbReference type="GO" id="GO:0016787">
    <property type="term" value="F:hydrolase activity"/>
    <property type="evidence" value="ECO:0007669"/>
    <property type="project" value="UniProtKB-KW"/>
</dbReference>
<comment type="cofactor">
    <cofactor evidence="1">
        <name>Zn(2+)</name>
        <dbReference type="ChEBI" id="CHEBI:29105"/>
    </cofactor>
</comment>
<comment type="similarity">
    <text evidence="2">Belongs to the metallo-beta-lactamase superfamily.</text>
</comment>
<evidence type="ECO:0000256" key="1">
    <source>
        <dbReference type="ARBA" id="ARBA00001947"/>
    </source>
</evidence>
<dbReference type="PANTHER" id="PTHR42978">
    <property type="entry name" value="QUORUM-QUENCHING LACTONASE YTNP-RELATED-RELATED"/>
    <property type="match status" value="1"/>
</dbReference>
<organism evidence="7">
    <name type="scientific">marine metagenome</name>
    <dbReference type="NCBI Taxonomy" id="408172"/>
    <lineage>
        <taxon>unclassified sequences</taxon>
        <taxon>metagenomes</taxon>
        <taxon>ecological metagenomes</taxon>
    </lineage>
</organism>
<dbReference type="Gene3D" id="3.60.15.10">
    <property type="entry name" value="Ribonuclease Z/Hydroxyacylglutathione hydrolase-like"/>
    <property type="match status" value="1"/>
</dbReference>
<keyword evidence="5" id="KW-0862">Zinc</keyword>
<feature type="non-terminal residue" evidence="7">
    <location>
        <position position="1"/>
    </location>
</feature>
<dbReference type="InterPro" id="IPR051013">
    <property type="entry name" value="MBL_superfamily_lactonases"/>
</dbReference>